<evidence type="ECO:0000256" key="1">
    <source>
        <dbReference type="ARBA" id="ARBA00004123"/>
    </source>
</evidence>
<protein>
    <recommendedName>
        <fullName evidence="8">BZIP domain-containing protein</fullName>
    </recommendedName>
</protein>
<feature type="domain" description="BZIP" evidence="8">
    <location>
        <begin position="60"/>
        <end position="123"/>
    </location>
</feature>
<keyword evidence="2" id="KW-0805">Transcription regulation</keyword>
<gene>
    <name evidence="9" type="ORF">SI7747_01000067</name>
</gene>
<keyword evidence="5" id="KW-0539">Nucleus</keyword>
<feature type="compositionally biased region" description="Basic and acidic residues" evidence="7">
    <location>
        <begin position="39"/>
        <end position="61"/>
    </location>
</feature>
<evidence type="ECO:0000256" key="5">
    <source>
        <dbReference type="ARBA" id="ARBA00023242"/>
    </source>
</evidence>
<dbReference type="EMBL" id="CACRZD030000001">
    <property type="protein sequence ID" value="CAA6653477.1"/>
    <property type="molecule type" value="Genomic_DNA"/>
</dbReference>
<dbReference type="Gene3D" id="1.20.5.170">
    <property type="match status" value="1"/>
</dbReference>
<evidence type="ECO:0000256" key="7">
    <source>
        <dbReference type="SAM" id="MobiDB-lite"/>
    </source>
</evidence>
<dbReference type="GO" id="GO:0005634">
    <property type="term" value="C:nucleus"/>
    <property type="evidence" value="ECO:0007669"/>
    <property type="project" value="UniProtKB-SubCell"/>
</dbReference>
<dbReference type="PANTHER" id="PTHR45764:SF21">
    <property type="entry name" value="OS03G0770000 PROTEIN"/>
    <property type="match status" value="1"/>
</dbReference>
<dbReference type="AlphaFoldDB" id="A0A7I8I7C7"/>
<evidence type="ECO:0000256" key="4">
    <source>
        <dbReference type="ARBA" id="ARBA00023163"/>
    </source>
</evidence>
<proteinExistence type="predicted"/>
<evidence type="ECO:0000313" key="9">
    <source>
        <dbReference type="EMBL" id="CAA2613662.1"/>
    </source>
</evidence>
<evidence type="ECO:0000259" key="8">
    <source>
        <dbReference type="PROSITE" id="PS50217"/>
    </source>
</evidence>
<dbReference type="GO" id="GO:0003700">
    <property type="term" value="F:DNA-binding transcription factor activity"/>
    <property type="evidence" value="ECO:0007669"/>
    <property type="project" value="InterPro"/>
</dbReference>
<evidence type="ECO:0000313" key="10">
    <source>
        <dbReference type="Proteomes" id="UP001189122"/>
    </source>
</evidence>
<dbReference type="InterPro" id="IPR046347">
    <property type="entry name" value="bZIP_sf"/>
</dbReference>
<evidence type="ECO:0000256" key="6">
    <source>
        <dbReference type="SAM" id="Coils"/>
    </source>
</evidence>
<dbReference type="GO" id="GO:0046982">
    <property type="term" value="F:protein heterodimerization activity"/>
    <property type="evidence" value="ECO:0007669"/>
    <property type="project" value="UniProtKB-ARBA"/>
</dbReference>
<dbReference type="InterPro" id="IPR045314">
    <property type="entry name" value="bZIP_plant_GBF1"/>
</dbReference>
<keyword evidence="3" id="KW-0238">DNA-binding</keyword>
<dbReference type="GO" id="GO:0045893">
    <property type="term" value="P:positive regulation of DNA-templated transcription"/>
    <property type="evidence" value="ECO:0007669"/>
    <property type="project" value="TreeGrafter"/>
</dbReference>
<dbReference type="CDD" id="cd14702">
    <property type="entry name" value="bZIP_plant_GBF1"/>
    <property type="match status" value="1"/>
</dbReference>
<dbReference type="InterPro" id="IPR004827">
    <property type="entry name" value="bZIP"/>
</dbReference>
<dbReference type="EMBL" id="LR743588">
    <property type="protein sequence ID" value="CAA2613662.1"/>
    <property type="molecule type" value="Genomic_DNA"/>
</dbReference>
<keyword evidence="10" id="KW-1185">Reference proteome</keyword>
<feature type="region of interest" description="Disordered" evidence="7">
    <location>
        <begin position="1"/>
        <end position="61"/>
    </location>
</feature>
<name>A0A7I8I7C7_SPIIN</name>
<reference evidence="9 10" key="1">
    <citation type="submission" date="2019-12" db="EMBL/GenBank/DDBJ databases">
        <authorList>
            <person name="Scholz U."/>
            <person name="Mascher M."/>
            <person name="Fiebig A."/>
        </authorList>
    </citation>
    <scope>NUCLEOTIDE SEQUENCE</scope>
</reference>
<dbReference type="PROSITE" id="PS50217">
    <property type="entry name" value="BZIP"/>
    <property type="match status" value="1"/>
</dbReference>
<evidence type="ECO:0000256" key="2">
    <source>
        <dbReference type="ARBA" id="ARBA00023015"/>
    </source>
</evidence>
<dbReference type="FunFam" id="1.20.5.170:FF:000020">
    <property type="entry name" value="BZIP transcription factor"/>
    <property type="match status" value="1"/>
</dbReference>
<keyword evidence="6" id="KW-0175">Coiled coil</keyword>
<dbReference type="SUPFAM" id="SSF57959">
    <property type="entry name" value="Leucine zipper domain"/>
    <property type="match status" value="1"/>
</dbReference>
<sequence length="177" mass="20201">MQSPENFLAGQLPTVKDGDGDGFRFAPPEISAGAQTQQAERERRSSSGKLGRDRLPSPAEERRLRRMVSNRESARRSRLRKQRHLEELANQVEWLKSRNMELSRRVGAVTGHSRLFRRDNERLLSEAAALRRRLSNLRRVLIFRHLQTVALPQLLATVPAHSGGFPMEVEQALLAYN</sequence>
<feature type="coiled-coil region" evidence="6">
    <location>
        <begin position="85"/>
        <end position="140"/>
    </location>
</feature>
<dbReference type="PANTHER" id="PTHR45764">
    <property type="entry name" value="BZIP TRANSCRIPTION FACTOR 44"/>
    <property type="match status" value="1"/>
</dbReference>
<dbReference type="Proteomes" id="UP001189122">
    <property type="component" value="Unassembled WGS sequence"/>
</dbReference>
<evidence type="ECO:0000256" key="3">
    <source>
        <dbReference type="ARBA" id="ARBA00023125"/>
    </source>
</evidence>
<keyword evidence="4" id="KW-0804">Transcription</keyword>
<dbReference type="SMART" id="SM00338">
    <property type="entry name" value="BRLZ"/>
    <property type="match status" value="1"/>
</dbReference>
<organism evidence="9">
    <name type="scientific">Spirodela intermedia</name>
    <name type="common">Intermediate duckweed</name>
    <dbReference type="NCBI Taxonomy" id="51605"/>
    <lineage>
        <taxon>Eukaryota</taxon>
        <taxon>Viridiplantae</taxon>
        <taxon>Streptophyta</taxon>
        <taxon>Embryophyta</taxon>
        <taxon>Tracheophyta</taxon>
        <taxon>Spermatophyta</taxon>
        <taxon>Magnoliopsida</taxon>
        <taxon>Liliopsida</taxon>
        <taxon>Araceae</taxon>
        <taxon>Lemnoideae</taxon>
        <taxon>Spirodela</taxon>
    </lineage>
</organism>
<dbReference type="GO" id="GO:0000976">
    <property type="term" value="F:transcription cis-regulatory region binding"/>
    <property type="evidence" value="ECO:0007669"/>
    <property type="project" value="TreeGrafter"/>
</dbReference>
<accession>A0A7I8I7C7</accession>
<comment type="subcellular location">
    <subcellularLocation>
        <location evidence="1">Nucleus</location>
    </subcellularLocation>
</comment>
<dbReference type="PROSITE" id="PS00036">
    <property type="entry name" value="BZIP_BASIC"/>
    <property type="match status" value="1"/>
</dbReference>
<dbReference type="Pfam" id="PF00170">
    <property type="entry name" value="bZIP_1"/>
    <property type="match status" value="1"/>
</dbReference>